<dbReference type="AlphaFoldDB" id="A0A1Q9YIE4"/>
<dbReference type="RefSeq" id="WP_075885857.1">
    <property type="nucleotide sequence ID" value="NZ_CAPCBJ010000016.1"/>
</dbReference>
<comment type="caution">
    <text evidence="1">The sequence shown here is derived from an EMBL/GenBank/DDBJ whole genome shotgun (WGS) entry which is preliminary data.</text>
</comment>
<organism evidence="1 2">
    <name type="scientific">Faecalibaculum rodentium</name>
    <dbReference type="NCBI Taxonomy" id="1702221"/>
    <lineage>
        <taxon>Bacteria</taxon>
        <taxon>Bacillati</taxon>
        <taxon>Bacillota</taxon>
        <taxon>Erysipelotrichia</taxon>
        <taxon>Erysipelotrichales</taxon>
        <taxon>Erysipelotrichaceae</taxon>
        <taxon>Faecalibaculum</taxon>
    </lineage>
</organism>
<sequence length="69" mass="7891">MTERYDEIVIEDLNVSGMVKNHKLAKSICDAGFHQIRRMLEYKWARKAGSFQSPIDLSLHQKSAAIEGK</sequence>
<dbReference type="Proteomes" id="UP000186758">
    <property type="component" value="Unassembled WGS sequence"/>
</dbReference>
<protein>
    <recommendedName>
        <fullName evidence="3">Transposase</fullName>
    </recommendedName>
</protein>
<dbReference type="EMBL" id="MPJZ01000088">
    <property type="protein sequence ID" value="OLU44050.1"/>
    <property type="molecule type" value="Genomic_DNA"/>
</dbReference>
<accession>A0A1Q9YIE4</accession>
<gene>
    <name evidence="1" type="ORF">BO223_09685</name>
</gene>
<evidence type="ECO:0000313" key="2">
    <source>
        <dbReference type="Proteomes" id="UP000186758"/>
    </source>
</evidence>
<name>A0A1Q9YIE4_9FIRM</name>
<evidence type="ECO:0000313" key="1">
    <source>
        <dbReference type="EMBL" id="OLU44050.1"/>
    </source>
</evidence>
<evidence type="ECO:0008006" key="3">
    <source>
        <dbReference type="Google" id="ProtNLM"/>
    </source>
</evidence>
<reference evidence="1 2" key="1">
    <citation type="submission" date="2016-11" db="EMBL/GenBank/DDBJ databases">
        <title>Description of two novel members of the family Erysipelotrichaceae: Ileibacterium lipovorans gen. nov., sp. nov. and Dubosiella newyorkensis, gen. nov., sp. nov.</title>
        <authorList>
            <person name="Cox L.M."/>
            <person name="Sohn J."/>
            <person name="Tyrrell K.L."/>
            <person name="Citron D.M."/>
            <person name="Lawson P.A."/>
            <person name="Patel N.B."/>
            <person name="Iizumi T."/>
            <person name="Perez-Perez G.I."/>
            <person name="Goldstein E.J."/>
            <person name="Blaser M.J."/>
        </authorList>
    </citation>
    <scope>NUCLEOTIDE SEQUENCE [LARGE SCALE GENOMIC DNA]</scope>
    <source>
        <strain evidence="1 2">NYU-BL-K8</strain>
    </source>
</reference>
<proteinExistence type="predicted"/>